<organism evidence="8 9">
    <name type="scientific">Anoxybacillus kestanbolensis</name>
    <dbReference type="NCBI Taxonomy" id="227476"/>
    <lineage>
        <taxon>Bacteria</taxon>
        <taxon>Bacillati</taxon>
        <taxon>Bacillota</taxon>
        <taxon>Bacilli</taxon>
        <taxon>Bacillales</taxon>
        <taxon>Anoxybacillaceae</taxon>
        <taxon>Anoxybacillus</taxon>
    </lineage>
</organism>
<comment type="cofactor">
    <cofactor evidence="1">
        <name>Mn(2+)</name>
        <dbReference type="ChEBI" id="CHEBI:29035"/>
    </cofactor>
</comment>
<proteinExistence type="predicted"/>
<keyword evidence="5" id="KW-0460">Magnesium</keyword>
<evidence type="ECO:0000313" key="8">
    <source>
        <dbReference type="EMBL" id="OOE00961.1"/>
    </source>
</evidence>
<evidence type="ECO:0000256" key="2">
    <source>
        <dbReference type="ARBA" id="ARBA00001946"/>
    </source>
</evidence>
<reference evidence="9" key="1">
    <citation type="submission" date="2016-11" db="EMBL/GenBank/DDBJ databases">
        <title>Draft genome sequence of Anoxybacillus sp. strain 103 isolated from the Qarvajar hot spring in Nagorno-Karabach.</title>
        <authorList>
            <person name="Hovhannisyan P."/>
            <person name="Panosyan H."/>
            <person name="Birkeland N.-K."/>
        </authorList>
    </citation>
    <scope>NUCLEOTIDE SEQUENCE [LARGE SCALE GENOMIC DNA]</scope>
    <source>
        <strain evidence="9">103</strain>
    </source>
</reference>
<dbReference type="SUPFAM" id="SSF55811">
    <property type="entry name" value="Nudix"/>
    <property type="match status" value="1"/>
</dbReference>
<dbReference type="RefSeq" id="WP_077429697.1">
    <property type="nucleotide sequence ID" value="NZ_MQAD01000025.1"/>
</dbReference>
<dbReference type="Gene3D" id="3.90.79.10">
    <property type="entry name" value="Nucleoside Triphosphate Pyrophosphohydrolase"/>
    <property type="match status" value="1"/>
</dbReference>
<dbReference type="CDD" id="cd03426">
    <property type="entry name" value="NUDIX_CoAse_Nudt7"/>
    <property type="match status" value="1"/>
</dbReference>
<evidence type="ECO:0000256" key="5">
    <source>
        <dbReference type="ARBA" id="ARBA00022842"/>
    </source>
</evidence>
<dbReference type="Pfam" id="PF00293">
    <property type="entry name" value="NUDIX"/>
    <property type="match status" value="1"/>
</dbReference>
<dbReference type="AlphaFoldDB" id="A0A1V3FHD7"/>
<dbReference type="GO" id="GO:0010945">
    <property type="term" value="F:coenzyme A diphosphatase activity"/>
    <property type="evidence" value="ECO:0007669"/>
    <property type="project" value="InterPro"/>
</dbReference>
<evidence type="ECO:0000256" key="1">
    <source>
        <dbReference type="ARBA" id="ARBA00001936"/>
    </source>
</evidence>
<dbReference type="InterPro" id="IPR000086">
    <property type="entry name" value="NUDIX_hydrolase_dom"/>
</dbReference>
<comment type="cofactor">
    <cofactor evidence="2">
        <name>Mg(2+)</name>
        <dbReference type="ChEBI" id="CHEBI:18420"/>
    </cofactor>
</comment>
<protein>
    <submittedName>
        <fullName evidence="8">Coenzyme A pyrophosphatase</fullName>
    </submittedName>
</protein>
<dbReference type="InterPro" id="IPR015797">
    <property type="entry name" value="NUDIX_hydrolase-like_dom_sf"/>
</dbReference>
<dbReference type="PROSITE" id="PS51462">
    <property type="entry name" value="NUDIX"/>
    <property type="match status" value="1"/>
</dbReference>
<dbReference type="InterPro" id="IPR045121">
    <property type="entry name" value="CoAse"/>
</dbReference>
<dbReference type="GO" id="GO:0046872">
    <property type="term" value="F:metal ion binding"/>
    <property type="evidence" value="ECO:0007669"/>
    <property type="project" value="UniProtKB-KW"/>
</dbReference>
<keyword evidence="4" id="KW-0378">Hydrolase</keyword>
<name>A0A1V3FHD7_9BACL</name>
<evidence type="ECO:0000259" key="7">
    <source>
        <dbReference type="PROSITE" id="PS51462"/>
    </source>
</evidence>
<evidence type="ECO:0000313" key="9">
    <source>
        <dbReference type="Proteomes" id="UP000188458"/>
    </source>
</evidence>
<dbReference type="Proteomes" id="UP000188458">
    <property type="component" value="Unassembled WGS sequence"/>
</dbReference>
<comment type="caution">
    <text evidence="8">The sequence shown here is derived from an EMBL/GenBank/DDBJ whole genome shotgun (WGS) entry which is preliminary data.</text>
</comment>
<accession>A0A1V3FHD7</accession>
<dbReference type="PANTHER" id="PTHR12992">
    <property type="entry name" value="NUDIX HYDROLASE"/>
    <property type="match status" value="1"/>
</dbReference>
<dbReference type="EMBL" id="MQAD01000025">
    <property type="protein sequence ID" value="OOE00961.1"/>
    <property type="molecule type" value="Genomic_DNA"/>
</dbReference>
<keyword evidence="9" id="KW-1185">Reference proteome</keyword>
<keyword evidence="6" id="KW-0464">Manganese</keyword>
<gene>
    <name evidence="8" type="ORF">BO219_12005</name>
</gene>
<sequence length="206" mass="24145">MEYKTIIDKLSNRTPTLLGHEQFGKFAVLLPLIEKDDELHVLFEVRAFHLNRQPGEICFPGGKIDPNDKNAQEAAIRETVEELGIEKTSIINIFPLDYIVSPFDTIIYPFVATISHPDKMKPNKEEVAEIFTVPLSFFQQTAPEVYHVHFKVEPEANFPFDKIPNGENYNWRARKMDEHFYYYENKVIWGLTARIIYHFIELIRKD</sequence>
<keyword evidence="3" id="KW-0479">Metal-binding</keyword>
<feature type="domain" description="Nudix hydrolase" evidence="7">
    <location>
        <begin position="23"/>
        <end position="157"/>
    </location>
</feature>
<evidence type="ECO:0000256" key="4">
    <source>
        <dbReference type="ARBA" id="ARBA00022801"/>
    </source>
</evidence>
<evidence type="ECO:0000256" key="3">
    <source>
        <dbReference type="ARBA" id="ARBA00022723"/>
    </source>
</evidence>
<dbReference type="PANTHER" id="PTHR12992:SF11">
    <property type="entry name" value="MITOCHONDRIAL COENZYME A DIPHOSPHATASE NUDT8"/>
    <property type="match status" value="1"/>
</dbReference>
<evidence type="ECO:0000256" key="6">
    <source>
        <dbReference type="ARBA" id="ARBA00023211"/>
    </source>
</evidence>